<accession>A0A8J2S9C8</accession>
<reference evidence="2" key="1">
    <citation type="submission" date="2021-11" db="EMBL/GenBank/DDBJ databases">
        <authorList>
            <consortium name="Genoscope - CEA"/>
            <person name="William W."/>
        </authorList>
    </citation>
    <scope>NUCLEOTIDE SEQUENCE</scope>
</reference>
<comment type="caution">
    <text evidence="2">The sequence shown here is derived from an EMBL/GenBank/DDBJ whole genome shotgun (WGS) entry which is preliminary data.</text>
</comment>
<gene>
    <name evidence="2" type="ORF">PECAL_1P22050</name>
</gene>
<dbReference type="OrthoDB" id="201827at2759"/>
<dbReference type="EMBL" id="CAKKNE010000001">
    <property type="protein sequence ID" value="CAH0365751.1"/>
    <property type="molecule type" value="Genomic_DNA"/>
</dbReference>
<dbReference type="Proteomes" id="UP000789595">
    <property type="component" value="Unassembled WGS sequence"/>
</dbReference>
<protein>
    <submittedName>
        <fullName evidence="2">Uncharacterized protein</fullName>
    </submittedName>
</protein>
<proteinExistence type="predicted"/>
<keyword evidence="1" id="KW-0472">Membrane</keyword>
<organism evidence="2 3">
    <name type="scientific">Pelagomonas calceolata</name>
    <dbReference type="NCBI Taxonomy" id="35677"/>
    <lineage>
        <taxon>Eukaryota</taxon>
        <taxon>Sar</taxon>
        <taxon>Stramenopiles</taxon>
        <taxon>Ochrophyta</taxon>
        <taxon>Pelagophyceae</taxon>
        <taxon>Pelagomonadales</taxon>
        <taxon>Pelagomonadaceae</taxon>
        <taxon>Pelagomonas</taxon>
    </lineage>
</organism>
<feature type="transmembrane region" description="Helical" evidence="1">
    <location>
        <begin position="162"/>
        <end position="178"/>
    </location>
</feature>
<feature type="transmembrane region" description="Helical" evidence="1">
    <location>
        <begin position="108"/>
        <end position="127"/>
    </location>
</feature>
<sequence>MHCHAHPHRYQPISARALFTFLSIETMQVSIMKLISTILLASTAAALKQRAAPMKALQVPRGGGMVEKSQALTVTKVVFGLYAAQMLLVPDFMMTQNFKMKMDKYHTFITRISGLGWLGMLKCLGAMEEDDAFNTSFIVSIICTIIAPVNAEMNLECNTAHGAVYVLFPILLGAHALAM</sequence>
<feature type="transmembrane region" description="Helical" evidence="1">
    <location>
        <begin position="133"/>
        <end position="150"/>
    </location>
</feature>
<dbReference type="AlphaFoldDB" id="A0A8J2S9C8"/>
<keyword evidence="1" id="KW-0812">Transmembrane</keyword>
<name>A0A8J2S9C8_9STRA</name>
<evidence type="ECO:0000256" key="1">
    <source>
        <dbReference type="SAM" id="Phobius"/>
    </source>
</evidence>
<keyword evidence="1" id="KW-1133">Transmembrane helix</keyword>
<evidence type="ECO:0000313" key="2">
    <source>
        <dbReference type="EMBL" id="CAH0365751.1"/>
    </source>
</evidence>
<evidence type="ECO:0000313" key="3">
    <source>
        <dbReference type="Proteomes" id="UP000789595"/>
    </source>
</evidence>
<keyword evidence="3" id="KW-1185">Reference proteome</keyword>